<evidence type="ECO:0000256" key="3">
    <source>
        <dbReference type="ARBA" id="ARBA00023163"/>
    </source>
</evidence>
<feature type="compositionally biased region" description="Polar residues" evidence="4">
    <location>
        <begin position="1"/>
        <end position="13"/>
    </location>
</feature>
<proteinExistence type="inferred from homology"/>
<dbReference type="PANTHER" id="PTHR11064:SF149">
    <property type="entry name" value="OS01G0935100 PROTEIN"/>
    <property type="match status" value="1"/>
</dbReference>
<evidence type="ECO:0000313" key="6">
    <source>
        <dbReference type="EMBL" id="KAL0903946.1"/>
    </source>
</evidence>
<dbReference type="Pfam" id="PF00808">
    <property type="entry name" value="CBFD_NFYB_HMF"/>
    <property type="match status" value="1"/>
</dbReference>
<dbReference type="EMBL" id="JANQDX010000019">
    <property type="protein sequence ID" value="KAL0903946.1"/>
    <property type="molecule type" value="Genomic_DNA"/>
</dbReference>
<accession>A0ABD0TW95</accession>
<dbReference type="PANTHER" id="PTHR11064">
    <property type="entry name" value="CCAAT-BINDING TRANSCRIPTION FACTOR-RELATED"/>
    <property type="match status" value="1"/>
</dbReference>
<name>A0ABD0TW95_DENTH</name>
<evidence type="ECO:0000256" key="2">
    <source>
        <dbReference type="ARBA" id="ARBA00023015"/>
    </source>
</evidence>
<evidence type="ECO:0000256" key="1">
    <source>
        <dbReference type="ARBA" id="ARBA00009053"/>
    </source>
</evidence>
<comment type="similarity">
    <text evidence="1">Belongs to the NFYB/HAP3 subunit family.</text>
</comment>
<keyword evidence="7" id="KW-1185">Reference proteome</keyword>
<keyword evidence="2" id="KW-0805">Transcription regulation</keyword>
<feature type="domain" description="Transcription factor CBF/NF-Y/archaeal histone" evidence="5">
    <location>
        <begin position="29"/>
        <end position="72"/>
    </location>
</feature>
<evidence type="ECO:0000256" key="4">
    <source>
        <dbReference type="SAM" id="MobiDB-lite"/>
    </source>
</evidence>
<organism evidence="6 7">
    <name type="scientific">Dendrobium thyrsiflorum</name>
    <name type="common">Pinecone-like raceme dendrobium</name>
    <name type="synonym">Orchid</name>
    <dbReference type="NCBI Taxonomy" id="117978"/>
    <lineage>
        <taxon>Eukaryota</taxon>
        <taxon>Viridiplantae</taxon>
        <taxon>Streptophyta</taxon>
        <taxon>Embryophyta</taxon>
        <taxon>Tracheophyta</taxon>
        <taxon>Spermatophyta</taxon>
        <taxon>Magnoliopsida</taxon>
        <taxon>Liliopsida</taxon>
        <taxon>Asparagales</taxon>
        <taxon>Orchidaceae</taxon>
        <taxon>Epidendroideae</taxon>
        <taxon>Malaxideae</taxon>
        <taxon>Dendrobiinae</taxon>
        <taxon>Dendrobium</taxon>
    </lineage>
</organism>
<comment type="caution">
    <text evidence="6">The sequence shown here is derived from an EMBL/GenBank/DDBJ whole genome shotgun (WGS) entry which is preliminary data.</text>
</comment>
<dbReference type="Gene3D" id="1.10.20.10">
    <property type="entry name" value="Histone, subunit A"/>
    <property type="match status" value="1"/>
</dbReference>
<evidence type="ECO:0000313" key="7">
    <source>
        <dbReference type="Proteomes" id="UP001552299"/>
    </source>
</evidence>
<dbReference type="AlphaFoldDB" id="A0ABD0TW95"/>
<feature type="region of interest" description="Disordered" evidence="4">
    <location>
        <begin position="1"/>
        <end position="26"/>
    </location>
</feature>
<keyword evidence="3" id="KW-0804">Transcription</keyword>
<protein>
    <recommendedName>
        <fullName evidence="5">Transcription factor CBF/NF-Y/archaeal histone domain-containing protein</fullName>
    </recommendedName>
</protein>
<evidence type="ECO:0000259" key="5">
    <source>
        <dbReference type="Pfam" id="PF00808"/>
    </source>
</evidence>
<dbReference type="SUPFAM" id="SSF47113">
    <property type="entry name" value="Histone-fold"/>
    <property type="match status" value="1"/>
</dbReference>
<dbReference type="Proteomes" id="UP001552299">
    <property type="component" value="Unassembled WGS sequence"/>
</dbReference>
<dbReference type="InterPro" id="IPR027113">
    <property type="entry name" value="Transc_fact_NFYB/HAP3"/>
</dbReference>
<dbReference type="InterPro" id="IPR003958">
    <property type="entry name" value="CBFA_NFYB_domain"/>
</dbReference>
<gene>
    <name evidence="6" type="ORF">M5K25_026010</name>
</gene>
<dbReference type="InterPro" id="IPR009072">
    <property type="entry name" value="Histone-fold"/>
</dbReference>
<sequence>MEGLSPESSTSCSHGDGVDSGGAQEHDRLLPTVGIGRIMRQAFPENVKISREAKDFMQECVTEYISFVTTEGTTKDFVHLINLQRRIVLLMLETGVVV</sequence>
<reference evidence="6 7" key="1">
    <citation type="journal article" date="2024" name="Plant Biotechnol. J.">
        <title>Dendrobium thyrsiflorum genome and its molecular insights into genes involved in important horticultural traits.</title>
        <authorList>
            <person name="Chen B."/>
            <person name="Wang J.Y."/>
            <person name="Zheng P.J."/>
            <person name="Li K.L."/>
            <person name="Liang Y.M."/>
            <person name="Chen X.F."/>
            <person name="Zhang C."/>
            <person name="Zhao X."/>
            <person name="He X."/>
            <person name="Zhang G.Q."/>
            <person name="Liu Z.J."/>
            <person name="Xu Q."/>
        </authorList>
    </citation>
    <scope>NUCLEOTIDE SEQUENCE [LARGE SCALE GENOMIC DNA]</scope>
    <source>
        <strain evidence="6">GZMU011</strain>
    </source>
</reference>